<accession>A0A9Q3EUU7</accession>
<evidence type="ECO:0000313" key="3">
    <source>
        <dbReference type="Proteomes" id="UP000765509"/>
    </source>
</evidence>
<keyword evidence="3" id="KW-1185">Reference proteome</keyword>
<comment type="caution">
    <text evidence="2">The sequence shown here is derived from an EMBL/GenBank/DDBJ whole genome shotgun (WGS) entry which is preliminary data.</text>
</comment>
<dbReference type="EMBL" id="AVOT02035522">
    <property type="protein sequence ID" value="MBW0529905.1"/>
    <property type="molecule type" value="Genomic_DNA"/>
</dbReference>
<dbReference type="OrthoDB" id="3344688at2759"/>
<keyword evidence="1" id="KW-0732">Signal</keyword>
<name>A0A9Q3EUU7_9BASI</name>
<sequence>MALSFATRHALWLQLLLKDLTLCKLIVELRCDNASCIKIRSDPGSNKHTRHSARDFYLTNQVLFENRASIKWVPSGEMVADGLTKALRPNLIQKFTNVFLGRRE</sequence>
<dbReference type="AlphaFoldDB" id="A0A9Q3EUU7"/>
<feature type="signal peptide" evidence="1">
    <location>
        <begin position="1"/>
        <end position="23"/>
    </location>
</feature>
<evidence type="ECO:0000313" key="2">
    <source>
        <dbReference type="EMBL" id="MBW0529905.1"/>
    </source>
</evidence>
<evidence type="ECO:0000256" key="1">
    <source>
        <dbReference type="SAM" id="SignalP"/>
    </source>
</evidence>
<dbReference type="Proteomes" id="UP000765509">
    <property type="component" value="Unassembled WGS sequence"/>
</dbReference>
<protein>
    <submittedName>
        <fullName evidence="2">Uncharacterized protein</fullName>
    </submittedName>
</protein>
<reference evidence="2" key="1">
    <citation type="submission" date="2021-03" db="EMBL/GenBank/DDBJ databases">
        <title>Draft genome sequence of rust myrtle Austropuccinia psidii MF-1, a brazilian biotype.</title>
        <authorList>
            <person name="Quecine M.C."/>
            <person name="Pachon D.M.R."/>
            <person name="Bonatelli M.L."/>
            <person name="Correr F.H."/>
            <person name="Franceschini L.M."/>
            <person name="Leite T.F."/>
            <person name="Margarido G.R.A."/>
            <person name="Almeida C.A."/>
            <person name="Ferrarezi J.A."/>
            <person name="Labate C.A."/>
        </authorList>
    </citation>
    <scope>NUCLEOTIDE SEQUENCE</scope>
    <source>
        <strain evidence="2">MF-1</strain>
    </source>
</reference>
<feature type="chain" id="PRO_5040501689" evidence="1">
    <location>
        <begin position="24"/>
        <end position="104"/>
    </location>
</feature>
<proteinExistence type="predicted"/>
<gene>
    <name evidence="2" type="ORF">O181_069620</name>
</gene>
<organism evidence="2 3">
    <name type="scientific">Austropuccinia psidii MF-1</name>
    <dbReference type="NCBI Taxonomy" id="1389203"/>
    <lineage>
        <taxon>Eukaryota</taxon>
        <taxon>Fungi</taxon>
        <taxon>Dikarya</taxon>
        <taxon>Basidiomycota</taxon>
        <taxon>Pucciniomycotina</taxon>
        <taxon>Pucciniomycetes</taxon>
        <taxon>Pucciniales</taxon>
        <taxon>Sphaerophragmiaceae</taxon>
        <taxon>Austropuccinia</taxon>
    </lineage>
</organism>